<dbReference type="EMBL" id="HACA01018993">
    <property type="protein sequence ID" value="CDW36354.1"/>
    <property type="molecule type" value="Transcribed_RNA"/>
</dbReference>
<evidence type="ECO:0000313" key="1">
    <source>
        <dbReference type="EMBL" id="CDW36354.1"/>
    </source>
</evidence>
<protein>
    <submittedName>
        <fullName evidence="1">Uncharacterized protein</fullName>
    </submittedName>
</protein>
<organism evidence="1">
    <name type="scientific">Lepeophtheirus salmonis</name>
    <name type="common">Salmon louse</name>
    <name type="synonym">Caligus salmonis</name>
    <dbReference type="NCBI Taxonomy" id="72036"/>
    <lineage>
        <taxon>Eukaryota</taxon>
        <taxon>Metazoa</taxon>
        <taxon>Ecdysozoa</taxon>
        <taxon>Arthropoda</taxon>
        <taxon>Crustacea</taxon>
        <taxon>Multicrustacea</taxon>
        <taxon>Hexanauplia</taxon>
        <taxon>Copepoda</taxon>
        <taxon>Siphonostomatoida</taxon>
        <taxon>Caligidae</taxon>
        <taxon>Lepeophtheirus</taxon>
    </lineage>
</organism>
<reference evidence="1" key="1">
    <citation type="submission" date="2014-05" db="EMBL/GenBank/DDBJ databases">
        <authorList>
            <person name="Chronopoulou M."/>
        </authorList>
    </citation>
    <scope>NUCLEOTIDE SEQUENCE</scope>
    <source>
        <tissue evidence="1">Whole organism</tissue>
    </source>
</reference>
<accession>A0A0K2UDP1</accession>
<dbReference type="AlphaFoldDB" id="A0A0K2UDP1"/>
<proteinExistence type="predicted"/>
<sequence length="72" mass="8618">MENGSLHYEGSPSTLRRFANRESYLRSSYNFACQGIELYHLEKCESERIQWSKVRSILTHHIQFKNQLFTYS</sequence>
<name>A0A0K2UDP1_LEPSM</name>